<dbReference type="InterPro" id="IPR050361">
    <property type="entry name" value="MPP/UQCRC_Complex"/>
</dbReference>
<evidence type="ECO:0000313" key="5">
    <source>
        <dbReference type="Proteomes" id="UP000245523"/>
    </source>
</evidence>
<dbReference type="Proteomes" id="UP000245523">
    <property type="component" value="Unassembled WGS sequence"/>
</dbReference>
<comment type="similarity">
    <text evidence="1">Belongs to the peptidase M16 family.</text>
</comment>
<dbReference type="SUPFAM" id="SSF63411">
    <property type="entry name" value="LuxS/MPP-like metallohydrolase"/>
    <property type="match status" value="2"/>
</dbReference>
<feature type="domain" description="Peptidase M16 C-terminal" evidence="3">
    <location>
        <begin position="188"/>
        <end position="344"/>
    </location>
</feature>
<dbReference type="PANTHER" id="PTHR11851:SF49">
    <property type="entry name" value="MITOCHONDRIAL-PROCESSING PEPTIDASE SUBUNIT ALPHA"/>
    <property type="match status" value="1"/>
</dbReference>
<evidence type="ECO:0000256" key="1">
    <source>
        <dbReference type="ARBA" id="ARBA00007261"/>
    </source>
</evidence>
<dbReference type="PANTHER" id="PTHR11851">
    <property type="entry name" value="METALLOPROTEASE"/>
    <property type="match status" value="1"/>
</dbReference>
<dbReference type="InterPro" id="IPR011765">
    <property type="entry name" value="Pept_M16_N"/>
</dbReference>
<reference evidence="4 5" key="1">
    <citation type="submission" date="2018-05" db="EMBL/GenBank/DDBJ databases">
        <title>Animal gut microbial communities from fecal samples from Wisconsin, USA.</title>
        <authorList>
            <person name="Neumann A."/>
        </authorList>
    </citation>
    <scope>NUCLEOTIDE SEQUENCE [LARGE SCALE GENOMIC DNA]</scope>
    <source>
        <strain evidence="4 5">UWS4</strain>
    </source>
</reference>
<evidence type="ECO:0000259" key="2">
    <source>
        <dbReference type="Pfam" id="PF00675"/>
    </source>
</evidence>
<dbReference type="InterPro" id="IPR011249">
    <property type="entry name" value="Metalloenz_LuxS/M16"/>
</dbReference>
<dbReference type="RefSeq" id="WP_106199578.1">
    <property type="nucleotide sequence ID" value="NZ_JAXEIU010000063.1"/>
</dbReference>
<accession>A0ABX5LLW8</accession>
<organism evidence="4 5">
    <name type="scientific">Hallerella porci</name>
    <dbReference type="NCBI Taxonomy" id="1945871"/>
    <lineage>
        <taxon>Bacteria</taxon>
        <taxon>Pseudomonadati</taxon>
        <taxon>Fibrobacterota</taxon>
        <taxon>Fibrobacteria</taxon>
        <taxon>Fibrobacterales</taxon>
        <taxon>Fibrobacteraceae</taxon>
        <taxon>Hallerella</taxon>
    </lineage>
</organism>
<dbReference type="Gene3D" id="3.30.830.10">
    <property type="entry name" value="Metalloenzyme, LuxS/M16 peptidase-like"/>
    <property type="match status" value="2"/>
</dbReference>
<evidence type="ECO:0000259" key="3">
    <source>
        <dbReference type="Pfam" id="PF05193"/>
    </source>
</evidence>
<dbReference type="EMBL" id="QGHD01000009">
    <property type="protein sequence ID" value="PWL01990.1"/>
    <property type="molecule type" value="Genomic_DNA"/>
</dbReference>
<gene>
    <name evidence="4" type="ORF">B0H50_10979</name>
</gene>
<evidence type="ECO:0000313" key="4">
    <source>
        <dbReference type="EMBL" id="PWL01990.1"/>
    </source>
</evidence>
<name>A0ABX5LLW8_9BACT</name>
<sequence>MFRQKIFRTELSNGITVLTDWMPHAYSANVGVWIPRGSRHETKEINGLAHFYEHLVFKGTEKRSAFEIAHTIEDRGGNLEAYTTRQETGFYAQVMREDVPLAVDVIADMLMNPTFDSKEMEKERKVIIEEVHSYDDIAEECAGDLFNALHYKGCGLSLPIAGTAKTVKGLLKSGMLEYERQVLEDLPLTVCASGAVDHEKLVELVEKNFEKKKSAKHPFVNLYRANAGQKEKSKEELSQSNLFWGTSFDASEGSVEFLRALGLFNVAFGADMGSRLFQKIREERGLAYSVYSMTDVYTDVFGWGISLATAPQKMDLALSLAQKELEKFLKNGFEKGELERTKMNVVGGLRIGADNAEKRLMRLADQELHLGKIFTMAETEKQVLAFDEERLMELLRNAFEHAPFATAIVKPK</sequence>
<keyword evidence="5" id="KW-1185">Reference proteome</keyword>
<feature type="domain" description="Peptidase M16 N-terminal" evidence="2">
    <location>
        <begin position="18"/>
        <end position="163"/>
    </location>
</feature>
<comment type="caution">
    <text evidence="4">The sequence shown here is derived from an EMBL/GenBank/DDBJ whole genome shotgun (WGS) entry which is preliminary data.</text>
</comment>
<dbReference type="Pfam" id="PF00675">
    <property type="entry name" value="Peptidase_M16"/>
    <property type="match status" value="1"/>
</dbReference>
<dbReference type="Pfam" id="PF05193">
    <property type="entry name" value="Peptidase_M16_C"/>
    <property type="match status" value="1"/>
</dbReference>
<proteinExistence type="inferred from homology"/>
<dbReference type="InterPro" id="IPR007863">
    <property type="entry name" value="Peptidase_M16_C"/>
</dbReference>
<protein>
    <submittedName>
        <fullName evidence="4">Zn-dependent peptidase</fullName>
    </submittedName>
</protein>